<dbReference type="PANTHER" id="PTHR21585">
    <property type="entry name" value="FULL-LENGTH CDNA CLONE CS0DC025YL05 OF NEUROBLASTOMA"/>
    <property type="match status" value="1"/>
</dbReference>
<name>A0A836A314_SHEEP</name>
<keyword evidence="2" id="KW-0812">Transmembrane</keyword>
<feature type="region of interest" description="Disordered" evidence="1">
    <location>
        <begin position="562"/>
        <end position="584"/>
    </location>
</feature>
<dbReference type="AlphaFoldDB" id="A0A836A314"/>
<dbReference type="InterPro" id="IPR031524">
    <property type="entry name" value="ARMH4"/>
</dbReference>
<comment type="caution">
    <text evidence="3">The sequence shown here is derived from an EMBL/GenBank/DDBJ whole genome shotgun (WGS) entry which is preliminary data.</text>
</comment>
<dbReference type="Proteomes" id="UP000664991">
    <property type="component" value="Unassembled WGS sequence"/>
</dbReference>
<evidence type="ECO:0008006" key="5">
    <source>
        <dbReference type="Google" id="ProtNLM"/>
    </source>
</evidence>
<keyword evidence="2" id="KW-1133">Transmembrane helix</keyword>
<feature type="region of interest" description="Disordered" evidence="1">
    <location>
        <begin position="308"/>
        <end position="331"/>
    </location>
</feature>
<evidence type="ECO:0000256" key="2">
    <source>
        <dbReference type="SAM" id="Phobius"/>
    </source>
</evidence>
<proteinExistence type="predicted"/>
<evidence type="ECO:0000313" key="3">
    <source>
        <dbReference type="EMBL" id="KAG5206750.1"/>
    </source>
</evidence>
<feature type="region of interest" description="Disordered" evidence="1">
    <location>
        <begin position="205"/>
        <end position="231"/>
    </location>
</feature>
<protein>
    <recommendedName>
        <fullName evidence="5">Armadillo-like helical domain-containing protein 4</fullName>
    </recommendedName>
</protein>
<keyword evidence="2" id="KW-0472">Membrane</keyword>
<gene>
    <name evidence="3" type="ORF">JEQ12_018323</name>
</gene>
<feature type="region of interest" description="Disordered" evidence="1">
    <location>
        <begin position="625"/>
        <end position="741"/>
    </location>
</feature>
<feature type="compositionally biased region" description="Acidic residues" evidence="1">
    <location>
        <begin position="682"/>
        <end position="723"/>
    </location>
</feature>
<reference evidence="3 4" key="1">
    <citation type="submission" date="2020-12" db="EMBL/GenBank/DDBJ databases">
        <title>De novo assembly of Tibetan sheep genome.</title>
        <authorList>
            <person name="Li X."/>
        </authorList>
    </citation>
    <scope>NUCLEOTIDE SEQUENCE [LARGE SCALE GENOMIC DNA]</scope>
    <source>
        <tissue evidence="3">Heart</tissue>
    </source>
</reference>
<dbReference type="PANTHER" id="PTHR21585:SF0">
    <property type="entry name" value="ARMADILLO-LIKE HELICAL DOMAIN-CONTAINING PROTEIN 4"/>
    <property type="match status" value="1"/>
</dbReference>
<organism evidence="3 4">
    <name type="scientific">Ovis aries</name>
    <name type="common">Sheep</name>
    <dbReference type="NCBI Taxonomy" id="9940"/>
    <lineage>
        <taxon>Eukaryota</taxon>
        <taxon>Metazoa</taxon>
        <taxon>Chordata</taxon>
        <taxon>Craniata</taxon>
        <taxon>Vertebrata</taxon>
        <taxon>Euteleostomi</taxon>
        <taxon>Mammalia</taxon>
        <taxon>Eutheria</taxon>
        <taxon>Laurasiatheria</taxon>
        <taxon>Artiodactyla</taxon>
        <taxon>Ruminantia</taxon>
        <taxon>Pecora</taxon>
        <taxon>Bovidae</taxon>
        <taxon>Caprinae</taxon>
        <taxon>Ovis</taxon>
    </lineage>
</organism>
<feature type="transmembrane region" description="Helical" evidence="2">
    <location>
        <begin position="92"/>
        <end position="110"/>
    </location>
</feature>
<sequence>MNIQALRRVSLIFLTNGALNRENNVVGANEMKKILIAFLTQVPALTVRPSSQLGLRTSICALKLGSNQDSITGIVNSTNLCAHLFSTMSRPIVLHICLAFCSLLLLNFAAQCLAFPNVERREMVLLHAEKGQSERLNTDDLENDSVTSKYTPVSGDPMIVLAGPSTMSLNTVFPSNKETPPVGAMLMQADGSNIYTATEPEVPAGEEVFGSSQPERMSPKSRPSKATLTNPVTPAASLNIDEREEPSRGTIIQPTVEGTTEATQGFLSYVDDQLFATESPEGLSLGHSPLSLVNTKEMLTTIPRTEKFEANPEHKTTSLPGSKLTAGTEPSQMTADNTQATAATKHWLPTSESILSVEPETDSLLGAPEVTMSVSTAVAAAPVISDEWDDTKLESVSQIKTPKLGDNTETQVRMEISQTTQAPGISMEGMEEGEALTEAADVSLKLPEMETHMETTLLMARGGERASDQSSFTPTSPMGDTKVSVMNLVQDTADFVESTKENSVMFLETTVSISEYESEVHQPLGNRFKDIITQEMTTAVQAAEATVSLVTQEQQVATLEVTRGEDKTEGGSELPSATADAPRVTQLSRRWEPLATVVSTTPIPVSFKVTPAVEDVIDTVTGPSEELFTPILGSPVTPPGITEEAPSTSPALADPEASSERRTAAPSFSYVNTAASYGLDQLESEEGEDDEDEEDEEEEDEEEEDEEEDEEDKDADSLDEALGDTELPGFTLPGVTSQEPGLEQENVVSLEGVTFQVPDAVQWEQQNQGLVRSWMEKLKDKAGYMSGMLVPVGVGIAGALFILGALYSIKVMNRRRRNGFKRHKRKQREFNSMQDRVMLLADSSEDEF</sequence>
<dbReference type="EMBL" id="JAEMGP010000007">
    <property type="protein sequence ID" value="KAG5206750.1"/>
    <property type="molecule type" value="Genomic_DNA"/>
</dbReference>
<feature type="transmembrane region" description="Helical" evidence="2">
    <location>
        <begin position="782"/>
        <end position="807"/>
    </location>
</feature>
<evidence type="ECO:0000313" key="4">
    <source>
        <dbReference type="Proteomes" id="UP000664991"/>
    </source>
</evidence>
<dbReference type="Pfam" id="PF15767">
    <property type="entry name" value="ARMH4"/>
    <property type="match status" value="1"/>
</dbReference>
<evidence type="ECO:0000256" key="1">
    <source>
        <dbReference type="SAM" id="MobiDB-lite"/>
    </source>
</evidence>
<accession>A0A836A314</accession>